<gene>
    <name evidence="2" type="ORF">HYALB_00010156</name>
</gene>
<dbReference type="AlphaFoldDB" id="A0A9N9LXR1"/>
<dbReference type="OrthoDB" id="10320607at2759"/>
<evidence type="ECO:0000313" key="2">
    <source>
        <dbReference type="EMBL" id="CAG8983029.1"/>
    </source>
</evidence>
<organism evidence="2 3">
    <name type="scientific">Hymenoscyphus albidus</name>
    <dbReference type="NCBI Taxonomy" id="595503"/>
    <lineage>
        <taxon>Eukaryota</taxon>
        <taxon>Fungi</taxon>
        <taxon>Dikarya</taxon>
        <taxon>Ascomycota</taxon>
        <taxon>Pezizomycotina</taxon>
        <taxon>Leotiomycetes</taxon>
        <taxon>Helotiales</taxon>
        <taxon>Helotiaceae</taxon>
        <taxon>Hymenoscyphus</taxon>
    </lineage>
</organism>
<feature type="compositionally biased region" description="Basic and acidic residues" evidence="1">
    <location>
        <begin position="1"/>
        <end position="24"/>
    </location>
</feature>
<dbReference type="Proteomes" id="UP000701801">
    <property type="component" value="Unassembled WGS sequence"/>
</dbReference>
<evidence type="ECO:0000256" key="1">
    <source>
        <dbReference type="SAM" id="MobiDB-lite"/>
    </source>
</evidence>
<sequence>MTDLLKKYPQARRNDNTSGEHRESNGFTITSEGEYSEVRHKNIRLECIRRGLSTEGLLRDLFLRLDEDDKAKALRWNRRGYERLVRGERKRNRVEADDEDEDEEKSKLSPASRQVQARFLKDGANTPYIFIPFSAFAMRPTDEELQTLCPLFRTFDAQQVLVGHTSYIVRFRHHVGGDEYARRVHGLLPQYITFKSGGLGKDEPEISMLAQPIHHESKKEREACFSNVPLLPIIGDRPYIVLHTSSPPTTETILALRKKVERSAPDFVKGDPDGDIYICYSANSDGERNMNLVMKRRFNEGWKREDGEDIPAWMIESSTAIRARELEKEKEQLEPNRLPVPEASLPRLTWEVRDFLASMNNVDSEHAKKETEKVIDEKRVQRETAARKRLLQENPTYLAKLAVEREKQAQEEAEKKAAAEEKREVDKKKQKLEDAASHERTRKIMEVLRAKDVQLREKEADYFNLEPENRREQHVTFYVGEMRRSG</sequence>
<comment type="caution">
    <text evidence="2">The sequence shown here is derived from an EMBL/GenBank/DDBJ whole genome shotgun (WGS) entry which is preliminary data.</text>
</comment>
<keyword evidence="3" id="KW-1185">Reference proteome</keyword>
<reference evidence="2" key="1">
    <citation type="submission" date="2021-07" db="EMBL/GenBank/DDBJ databases">
        <authorList>
            <person name="Durling M."/>
        </authorList>
    </citation>
    <scope>NUCLEOTIDE SEQUENCE</scope>
</reference>
<protein>
    <submittedName>
        <fullName evidence="2">Uncharacterized protein</fullName>
    </submittedName>
</protein>
<feature type="region of interest" description="Disordered" evidence="1">
    <location>
        <begin position="90"/>
        <end position="112"/>
    </location>
</feature>
<evidence type="ECO:0000313" key="3">
    <source>
        <dbReference type="Proteomes" id="UP000701801"/>
    </source>
</evidence>
<accession>A0A9N9LXR1</accession>
<feature type="region of interest" description="Disordered" evidence="1">
    <location>
        <begin position="1"/>
        <end position="30"/>
    </location>
</feature>
<feature type="region of interest" description="Disordered" evidence="1">
    <location>
        <begin position="411"/>
        <end position="443"/>
    </location>
</feature>
<proteinExistence type="predicted"/>
<name>A0A9N9LXR1_9HELO</name>
<dbReference type="EMBL" id="CAJVRM010000706">
    <property type="protein sequence ID" value="CAG8983029.1"/>
    <property type="molecule type" value="Genomic_DNA"/>
</dbReference>